<dbReference type="SUPFAM" id="SSF158230">
    <property type="entry name" value="PRP4-like"/>
    <property type="match status" value="1"/>
</dbReference>
<dbReference type="EMBL" id="NBNE01018874">
    <property type="protein sequence ID" value="OWY92068.1"/>
    <property type="molecule type" value="Genomic_DNA"/>
</dbReference>
<proteinExistence type="predicted"/>
<feature type="domain" description="Pre-mRNA processing factor 4 (PRP4)-like" evidence="2">
    <location>
        <begin position="80"/>
        <end position="133"/>
    </location>
</feature>
<evidence type="ECO:0000256" key="1">
    <source>
        <dbReference type="SAM" id="MobiDB-lite"/>
    </source>
</evidence>
<feature type="compositionally biased region" description="Acidic residues" evidence="1">
    <location>
        <begin position="149"/>
        <end position="158"/>
    </location>
</feature>
<dbReference type="InterPro" id="IPR039979">
    <property type="entry name" value="PRPF18"/>
</dbReference>
<dbReference type="SMART" id="SM00500">
    <property type="entry name" value="SFM"/>
    <property type="match status" value="1"/>
</dbReference>
<comment type="caution">
    <text evidence="3">The sequence shown here is derived from an EMBL/GenBank/DDBJ whole genome shotgun (WGS) entry which is preliminary data.</text>
</comment>
<feature type="compositionally biased region" description="Basic and acidic residues" evidence="1">
    <location>
        <begin position="11"/>
        <end position="35"/>
    </location>
</feature>
<evidence type="ECO:0000313" key="4">
    <source>
        <dbReference type="Proteomes" id="UP000198211"/>
    </source>
</evidence>
<accession>A0A225UGC3</accession>
<dbReference type="PANTHER" id="PTHR13007:SF19">
    <property type="entry name" value="PRE-MRNA-SPLICING FACTOR 18"/>
    <property type="match status" value="1"/>
</dbReference>
<protein>
    <submittedName>
        <fullName evidence="3">Pre-mRNA-splicing factor 18</fullName>
    </submittedName>
</protein>
<evidence type="ECO:0000313" key="3">
    <source>
        <dbReference type="EMBL" id="OWY92068.1"/>
    </source>
</evidence>
<dbReference type="GO" id="GO:0046540">
    <property type="term" value="C:U4/U6 x U5 tri-snRNP complex"/>
    <property type="evidence" value="ECO:0007669"/>
    <property type="project" value="TreeGrafter"/>
</dbReference>
<dbReference type="Proteomes" id="UP000198211">
    <property type="component" value="Unassembled WGS sequence"/>
</dbReference>
<dbReference type="GO" id="GO:0071021">
    <property type="term" value="C:U2-type post-spliceosomal complex"/>
    <property type="evidence" value="ECO:0007669"/>
    <property type="project" value="TreeGrafter"/>
</dbReference>
<keyword evidence="4" id="KW-1185">Reference proteome</keyword>
<dbReference type="Pfam" id="PF08799">
    <property type="entry name" value="PRP4"/>
    <property type="match status" value="1"/>
</dbReference>
<dbReference type="InterPro" id="IPR014906">
    <property type="entry name" value="PRP4-like"/>
</dbReference>
<dbReference type="PANTHER" id="PTHR13007">
    <property type="entry name" value="PRE-MRNA SPLICING FACTOR-RELATED"/>
    <property type="match status" value="1"/>
</dbReference>
<feature type="region of interest" description="Disordered" evidence="1">
    <location>
        <begin position="120"/>
        <end position="177"/>
    </location>
</feature>
<sequence length="177" mass="20673">MEALMRVMAAKKREVSAVQEKKGSKKEKYLRRAEVESLLEEEEAPTKKRKLDQTTPESSKTIENDTEQTETPQKESEALLAWPDLRRRLRELGEPITLFGESMQDRMTRLRRVEMDAVTKHEDELGAGHDIRNRFDFVGGEDAQREQNEAEDEEFATEESEKNKNKEKEDDQDQDKM</sequence>
<feature type="region of interest" description="Disordered" evidence="1">
    <location>
        <begin position="1"/>
        <end position="81"/>
    </location>
</feature>
<dbReference type="GO" id="GO:0005682">
    <property type="term" value="C:U5 snRNP"/>
    <property type="evidence" value="ECO:0007669"/>
    <property type="project" value="TreeGrafter"/>
</dbReference>
<organism evidence="3 4">
    <name type="scientific">Phytophthora megakarya</name>
    <dbReference type="NCBI Taxonomy" id="4795"/>
    <lineage>
        <taxon>Eukaryota</taxon>
        <taxon>Sar</taxon>
        <taxon>Stramenopiles</taxon>
        <taxon>Oomycota</taxon>
        <taxon>Peronosporomycetes</taxon>
        <taxon>Peronosporales</taxon>
        <taxon>Peronosporaceae</taxon>
        <taxon>Phytophthora</taxon>
    </lineage>
</organism>
<feature type="non-terminal residue" evidence="3">
    <location>
        <position position="177"/>
    </location>
</feature>
<gene>
    <name evidence="3" type="ORF">PHMEG_00039078</name>
</gene>
<dbReference type="STRING" id="4795.A0A225UGC3"/>
<dbReference type="AlphaFoldDB" id="A0A225UGC3"/>
<name>A0A225UGC3_9STRA</name>
<dbReference type="GO" id="GO:0000350">
    <property type="term" value="P:generation of catalytic spliceosome for second transesterification step"/>
    <property type="evidence" value="ECO:0007669"/>
    <property type="project" value="TreeGrafter"/>
</dbReference>
<feature type="compositionally biased region" description="Basic and acidic residues" evidence="1">
    <location>
        <begin position="159"/>
        <end position="177"/>
    </location>
</feature>
<feature type="compositionally biased region" description="Basic and acidic residues" evidence="1">
    <location>
        <begin position="120"/>
        <end position="135"/>
    </location>
</feature>
<evidence type="ECO:0000259" key="2">
    <source>
        <dbReference type="SMART" id="SM00500"/>
    </source>
</evidence>
<dbReference type="InterPro" id="IPR036285">
    <property type="entry name" value="PRP4-like_sf"/>
</dbReference>
<reference evidence="4" key="1">
    <citation type="submission" date="2017-03" db="EMBL/GenBank/DDBJ databases">
        <title>Phytopthora megakarya and P. palmivora, two closely related causual agents of cacao black pod achieved similar genome size and gene model numbers by different mechanisms.</title>
        <authorList>
            <person name="Ali S."/>
            <person name="Shao J."/>
            <person name="Larry D.J."/>
            <person name="Kronmiller B."/>
            <person name="Shen D."/>
            <person name="Strem M.D."/>
            <person name="Melnick R.L."/>
            <person name="Guiltinan M.J."/>
            <person name="Tyler B.M."/>
            <person name="Meinhardt L.W."/>
            <person name="Bailey B.A."/>
        </authorList>
    </citation>
    <scope>NUCLEOTIDE SEQUENCE [LARGE SCALE GENOMIC DNA]</scope>
    <source>
        <strain evidence="4">zdho120</strain>
    </source>
</reference>
<dbReference type="OrthoDB" id="10261918at2759"/>
<dbReference type="Gene3D" id="4.10.280.110">
    <property type="entry name" value="Pre-mRNA processing factor 4 domain"/>
    <property type="match status" value="1"/>
</dbReference>